<dbReference type="EMBL" id="KB096900">
    <property type="protein sequence ID" value="ESO00537.1"/>
    <property type="molecule type" value="Genomic_DNA"/>
</dbReference>
<dbReference type="OMA" id="GMEYKWF"/>
<dbReference type="GeneID" id="20212312"/>
<feature type="transmembrane region" description="Helical" evidence="1">
    <location>
        <begin position="43"/>
        <end position="62"/>
    </location>
</feature>
<dbReference type="InParanoid" id="T1FU16"/>
<keyword evidence="4" id="KW-1185">Reference proteome</keyword>
<feature type="transmembrane region" description="Helical" evidence="1">
    <location>
        <begin position="71"/>
        <end position="90"/>
    </location>
</feature>
<dbReference type="PANTHER" id="PTHR22168:SF3">
    <property type="entry name" value="TRANSMEMBRANE PROTEIN 26"/>
    <property type="match status" value="1"/>
</dbReference>
<accession>T1FU16</accession>
<evidence type="ECO:0000256" key="1">
    <source>
        <dbReference type="SAM" id="Phobius"/>
    </source>
</evidence>
<evidence type="ECO:0008006" key="5">
    <source>
        <dbReference type="Google" id="ProtNLM"/>
    </source>
</evidence>
<dbReference type="EMBL" id="AMQM01005304">
    <property type="status" value="NOT_ANNOTATED_CDS"/>
    <property type="molecule type" value="Genomic_DNA"/>
</dbReference>
<reference evidence="2 4" key="2">
    <citation type="journal article" date="2013" name="Nature">
        <title>Insights into bilaterian evolution from three spiralian genomes.</title>
        <authorList>
            <person name="Simakov O."/>
            <person name="Marletaz F."/>
            <person name="Cho S.J."/>
            <person name="Edsinger-Gonzales E."/>
            <person name="Havlak P."/>
            <person name="Hellsten U."/>
            <person name="Kuo D.H."/>
            <person name="Larsson T."/>
            <person name="Lv J."/>
            <person name="Arendt D."/>
            <person name="Savage R."/>
            <person name="Osoegawa K."/>
            <person name="de Jong P."/>
            <person name="Grimwood J."/>
            <person name="Chapman J.A."/>
            <person name="Shapiro H."/>
            <person name="Aerts A."/>
            <person name="Otillar R.P."/>
            <person name="Terry A.Y."/>
            <person name="Boore J.L."/>
            <person name="Grigoriev I.V."/>
            <person name="Lindberg D.R."/>
            <person name="Seaver E.C."/>
            <person name="Weisblat D.A."/>
            <person name="Putnam N.H."/>
            <person name="Rokhsar D.S."/>
        </authorList>
    </citation>
    <scope>NUCLEOTIDE SEQUENCE</scope>
</reference>
<dbReference type="CTD" id="20212312"/>
<feature type="transmembrane region" description="Helical" evidence="1">
    <location>
        <begin position="252"/>
        <end position="270"/>
    </location>
</feature>
<dbReference type="HOGENOM" id="CLU_032511_0_1_1"/>
<dbReference type="PANTHER" id="PTHR22168">
    <property type="entry name" value="TMEM26 PROTEIN"/>
    <property type="match status" value="1"/>
</dbReference>
<proteinExistence type="predicted"/>
<evidence type="ECO:0000313" key="2">
    <source>
        <dbReference type="EMBL" id="ESO00537.1"/>
    </source>
</evidence>
<feature type="transmembrane region" description="Helical" evidence="1">
    <location>
        <begin position="194"/>
        <end position="215"/>
    </location>
</feature>
<reference evidence="3" key="3">
    <citation type="submission" date="2015-06" db="UniProtKB">
        <authorList>
            <consortium name="EnsemblMetazoa"/>
        </authorList>
    </citation>
    <scope>IDENTIFICATION</scope>
</reference>
<dbReference type="InterPro" id="IPR019169">
    <property type="entry name" value="Transmembrane_26"/>
</dbReference>
<feature type="transmembrane region" description="Helical" evidence="1">
    <location>
        <begin position="163"/>
        <end position="182"/>
    </location>
</feature>
<name>T1FU16_HELRO</name>
<keyword evidence="1" id="KW-1133">Transmembrane helix</keyword>
<sequence length="314" mass="36011">MDSKQKAVAGFDITRAAMVRICLLVHMLFSIWAASCVVGKNEVWVLAIFAGVLLAEGIYNAVKRRGREPKWFSFCIFIFLLAVVPAIWMLNLDMVECLVTQNSNKTSCNGLREHSYICSMVSVKGIFDRKPMVYTLEEIMLLMLIIGRWLLPRSSVSLDQHSQLLFFHFGLSFDMLDLFILFEEQAVLNKPKMKYVILVLWTFSLFQFTLVKTLLDPNSDNDHPITRALNRCYMSEIWTVSSTVLMHDGPYLILRLYCIIGLQILSYNLLFFTVKNALIILLECYRISVLLFKSKNKADENDGSSVDLSVHSNF</sequence>
<organism evidence="3 4">
    <name type="scientific">Helobdella robusta</name>
    <name type="common">Californian leech</name>
    <dbReference type="NCBI Taxonomy" id="6412"/>
    <lineage>
        <taxon>Eukaryota</taxon>
        <taxon>Metazoa</taxon>
        <taxon>Spiralia</taxon>
        <taxon>Lophotrochozoa</taxon>
        <taxon>Annelida</taxon>
        <taxon>Clitellata</taxon>
        <taxon>Hirudinea</taxon>
        <taxon>Rhynchobdellida</taxon>
        <taxon>Glossiphoniidae</taxon>
        <taxon>Helobdella</taxon>
    </lineage>
</organism>
<dbReference type="eggNOG" id="KOG4610">
    <property type="taxonomic scope" value="Eukaryota"/>
</dbReference>
<dbReference type="AlphaFoldDB" id="T1FU16"/>
<dbReference type="Proteomes" id="UP000015101">
    <property type="component" value="Unassembled WGS sequence"/>
</dbReference>
<gene>
    <name evidence="3" type="primary">20212312</name>
    <name evidence="2" type="ORF">HELRODRAFT_192515</name>
</gene>
<evidence type="ECO:0000313" key="3">
    <source>
        <dbReference type="EnsemblMetazoa" id="HelroP192515"/>
    </source>
</evidence>
<keyword evidence="1" id="KW-0472">Membrane</keyword>
<dbReference type="RefSeq" id="XP_009021174.1">
    <property type="nucleotide sequence ID" value="XM_009022926.1"/>
</dbReference>
<dbReference type="EnsemblMetazoa" id="HelroT192515">
    <property type="protein sequence ID" value="HelroP192515"/>
    <property type="gene ID" value="HelroG192515"/>
</dbReference>
<protein>
    <recommendedName>
        <fullName evidence="5">Transmembrane protein 26</fullName>
    </recommendedName>
</protein>
<keyword evidence="1" id="KW-0812">Transmembrane</keyword>
<dbReference type="KEGG" id="hro:HELRODRAFT_192515"/>
<evidence type="ECO:0000313" key="4">
    <source>
        <dbReference type="Proteomes" id="UP000015101"/>
    </source>
</evidence>
<dbReference type="Pfam" id="PF09772">
    <property type="entry name" value="Tmem26"/>
    <property type="match status" value="1"/>
</dbReference>
<dbReference type="OrthoDB" id="10042902at2759"/>
<reference evidence="4" key="1">
    <citation type="submission" date="2012-12" db="EMBL/GenBank/DDBJ databases">
        <authorList>
            <person name="Hellsten U."/>
            <person name="Grimwood J."/>
            <person name="Chapman J.A."/>
            <person name="Shapiro H."/>
            <person name="Aerts A."/>
            <person name="Otillar R.P."/>
            <person name="Terry A.Y."/>
            <person name="Boore J.L."/>
            <person name="Simakov O."/>
            <person name="Marletaz F."/>
            <person name="Cho S.-J."/>
            <person name="Edsinger-Gonzales E."/>
            <person name="Havlak P."/>
            <person name="Kuo D.-H."/>
            <person name="Larsson T."/>
            <person name="Lv J."/>
            <person name="Arendt D."/>
            <person name="Savage R."/>
            <person name="Osoegawa K."/>
            <person name="de Jong P."/>
            <person name="Lindberg D.R."/>
            <person name="Seaver E.C."/>
            <person name="Weisblat D.A."/>
            <person name="Putnam N.H."/>
            <person name="Grigoriev I.V."/>
            <person name="Rokhsar D.S."/>
        </authorList>
    </citation>
    <scope>NUCLEOTIDE SEQUENCE</scope>
</reference>